<dbReference type="PANTHER" id="PTHR47965">
    <property type="entry name" value="ASPARTYL PROTEASE-RELATED"/>
    <property type="match status" value="1"/>
</dbReference>
<dbReference type="GO" id="GO:0006508">
    <property type="term" value="P:proteolysis"/>
    <property type="evidence" value="ECO:0007669"/>
    <property type="project" value="UniProtKB-KW"/>
</dbReference>
<sequence>MATIATSTPAISDLANGALDTAETHKARVIAKARARRIARGDAEAHRLRGIARLEAATGGAPTKILRLEITNVLSGNDYSARLAIGSKGAVADVILDTGSSTLAVEPSVYSGVGDADLKPTTLLQLITYGTGGWAGPMVDTTLTFGTDAGQVVLHNCPIAITTVQESGNFQGVTGIMGLAYNGLNNAFDFGAYLATQGKESTFPWPFGKVWTSFLAGFRKLLQRARATGVDVKPYFDQLEESGVVANKFAFYTLRSWVSVRLGTTVEAVSADPLNKGYFIMGGGEEQHDLYTGDFVAVNVLHDLYYNTNLKSVRVDGCPAHQAAPLQSQYTATSISNSIVDSGTSDLSLAQDVYDAILQGLEQRNPAFTQAIQAAADSRDGVPSASLELAKWPNIYFTLEGEDGQDVELACMPQTYWQTDFPAAGRAAFQISGPLDPANQSILGLPLMNNYYTVFDRTQDVNGVIRFAKIKAPA</sequence>
<dbReference type="Gene3D" id="2.40.70.10">
    <property type="entry name" value="Acid Proteases"/>
    <property type="match status" value="2"/>
</dbReference>
<reference evidence="8 9" key="1">
    <citation type="submission" date="2019-05" db="EMBL/GenBank/DDBJ databases">
        <title>Burkholderia sp. DHOD12, isolated from subtropical forest soil.</title>
        <authorList>
            <person name="Gao Z.-H."/>
            <person name="Qiu L.-H."/>
        </authorList>
    </citation>
    <scope>NUCLEOTIDE SEQUENCE [LARGE SCALE GENOMIC DNA]</scope>
    <source>
        <strain evidence="8 9">DHOD12</strain>
    </source>
</reference>
<dbReference type="GO" id="GO:0004190">
    <property type="term" value="F:aspartic-type endopeptidase activity"/>
    <property type="evidence" value="ECO:0007669"/>
    <property type="project" value="UniProtKB-KW"/>
</dbReference>
<proteinExistence type="inferred from homology"/>
<keyword evidence="6" id="KW-0865">Zymogen</keyword>
<dbReference type="PANTHER" id="PTHR47965:SF12">
    <property type="entry name" value="ASPARTIC PROTEINASE 3-RELATED"/>
    <property type="match status" value="1"/>
</dbReference>
<gene>
    <name evidence="8" type="ORF">FAZ95_14485</name>
</gene>
<dbReference type="SUPFAM" id="SSF50630">
    <property type="entry name" value="Acid proteases"/>
    <property type="match status" value="1"/>
</dbReference>
<name>A0A4P8IQI0_9BURK</name>
<dbReference type="AlphaFoldDB" id="A0A4P8IQI0"/>
<dbReference type="InterPro" id="IPR034164">
    <property type="entry name" value="Pepsin-like_dom"/>
</dbReference>
<evidence type="ECO:0000256" key="4">
    <source>
        <dbReference type="ARBA" id="ARBA00022750"/>
    </source>
</evidence>
<dbReference type="InterPro" id="IPR033121">
    <property type="entry name" value="PEPTIDASE_A1"/>
</dbReference>
<feature type="domain" description="Peptidase A1" evidence="7">
    <location>
        <begin position="79"/>
        <end position="468"/>
    </location>
</feature>
<dbReference type="InterPro" id="IPR021109">
    <property type="entry name" value="Peptidase_aspartic_dom_sf"/>
</dbReference>
<dbReference type="CDD" id="cd05471">
    <property type="entry name" value="pepsin_like"/>
    <property type="match status" value="1"/>
</dbReference>
<keyword evidence="2" id="KW-0645">Protease</keyword>
<evidence type="ECO:0000259" key="7">
    <source>
        <dbReference type="PROSITE" id="PS51767"/>
    </source>
</evidence>
<evidence type="ECO:0000313" key="9">
    <source>
        <dbReference type="Proteomes" id="UP000298656"/>
    </source>
</evidence>
<accession>A0A4P8IQI0</accession>
<dbReference type="PRINTS" id="PR00792">
    <property type="entry name" value="PEPSIN"/>
</dbReference>
<evidence type="ECO:0000256" key="5">
    <source>
        <dbReference type="ARBA" id="ARBA00022801"/>
    </source>
</evidence>
<evidence type="ECO:0000256" key="2">
    <source>
        <dbReference type="ARBA" id="ARBA00022670"/>
    </source>
</evidence>
<keyword evidence="9" id="KW-1185">Reference proteome</keyword>
<dbReference type="RefSeq" id="WP_137333096.1">
    <property type="nucleotide sequence ID" value="NZ_CP040077.1"/>
</dbReference>
<evidence type="ECO:0000256" key="3">
    <source>
        <dbReference type="ARBA" id="ARBA00022729"/>
    </source>
</evidence>
<protein>
    <submittedName>
        <fullName evidence="8">Peptidase A1 pepsin</fullName>
    </submittedName>
</protein>
<evidence type="ECO:0000313" key="8">
    <source>
        <dbReference type="EMBL" id="QCP50277.1"/>
    </source>
</evidence>
<evidence type="ECO:0000256" key="6">
    <source>
        <dbReference type="ARBA" id="ARBA00023145"/>
    </source>
</evidence>
<dbReference type="Proteomes" id="UP000298656">
    <property type="component" value="Chromosome 1"/>
</dbReference>
<dbReference type="EMBL" id="CP040077">
    <property type="protein sequence ID" value="QCP50277.1"/>
    <property type="molecule type" value="Genomic_DNA"/>
</dbReference>
<keyword evidence="3" id="KW-0732">Signal</keyword>
<dbReference type="InterPro" id="IPR001461">
    <property type="entry name" value="Aspartic_peptidase_A1"/>
</dbReference>
<comment type="similarity">
    <text evidence="1">Belongs to the peptidase A1 family.</text>
</comment>
<dbReference type="PROSITE" id="PS51767">
    <property type="entry name" value="PEPTIDASE_A1"/>
    <property type="match status" value="1"/>
</dbReference>
<keyword evidence="4" id="KW-0064">Aspartyl protease</keyword>
<organism evidence="8 9">
    <name type="scientific">Trinickia violacea</name>
    <dbReference type="NCBI Taxonomy" id="2571746"/>
    <lineage>
        <taxon>Bacteria</taxon>
        <taxon>Pseudomonadati</taxon>
        <taxon>Pseudomonadota</taxon>
        <taxon>Betaproteobacteria</taxon>
        <taxon>Burkholderiales</taxon>
        <taxon>Burkholderiaceae</taxon>
        <taxon>Trinickia</taxon>
    </lineage>
</organism>
<keyword evidence="5" id="KW-0378">Hydrolase</keyword>
<evidence type="ECO:0000256" key="1">
    <source>
        <dbReference type="ARBA" id="ARBA00007447"/>
    </source>
</evidence>
<dbReference type="Pfam" id="PF00026">
    <property type="entry name" value="Asp"/>
    <property type="match status" value="1"/>
</dbReference>
<dbReference type="OrthoDB" id="6381203at2"/>
<dbReference type="KEGG" id="tvl:FAZ95_14485"/>